<dbReference type="SMART" id="SM00490">
    <property type="entry name" value="HELICc"/>
    <property type="match status" value="1"/>
</dbReference>
<dbReference type="HOGENOM" id="CLU_000315_17_3_1"/>
<keyword evidence="7" id="KW-0175">Coiled coil</keyword>
<dbReference type="Pfam" id="PF00176">
    <property type="entry name" value="SNF2-rel_dom"/>
    <property type="match status" value="1"/>
</dbReference>
<feature type="domain" description="Helicase C-terminal" evidence="11">
    <location>
        <begin position="458"/>
        <end position="620"/>
    </location>
</feature>
<dbReference type="Pfam" id="PF00271">
    <property type="entry name" value="Helicase_C"/>
    <property type="match status" value="1"/>
</dbReference>
<evidence type="ECO:0000256" key="9">
    <source>
        <dbReference type="SAM" id="MobiDB-lite"/>
    </source>
</evidence>
<dbReference type="GO" id="GO:0004386">
    <property type="term" value="F:helicase activity"/>
    <property type="evidence" value="ECO:0007669"/>
    <property type="project" value="UniProtKB-KW"/>
</dbReference>
<dbReference type="GO" id="GO:0016787">
    <property type="term" value="F:hydrolase activity"/>
    <property type="evidence" value="ECO:0007669"/>
    <property type="project" value="UniProtKB-KW"/>
</dbReference>
<keyword evidence="6" id="KW-0067">ATP-binding</keyword>
<dbReference type="PROSITE" id="PS51194">
    <property type="entry name" value="HELICASE_CTER"/>
    <property type="match status" value="1"/>
</dbReference>
<evidence type="ECO:0000256" key="3">
    <source>
        <dbReference type="ARBA" id="ARBA00022741"/>
    </source>
</evidence>
<dbReference type="InterPro" id="IPR038718">
    <property type="entry name" value="SNF2-like_sf"/>
</dbReference>
<evidence type="ECO:0000259" key="11">
    <source>
        <dbReference type="PROSITE" id="PS51194"/>
    </source>
</evidence>
<evidence type="ECO:0000256" key="4">
    <source>
        <dbReference type="ARBA" id="ARBA00022801"/>
    </source>
</evidence>
<keyword evidence="8" id="KW-0539">Nucleus</keyword>
<dbReference type="Gene3D" id="3.40.50.300">
    <property type="entry name" value="P-loop containing nucleotide triphosphate hydrolases"/>
    <property type="match status" value="1"/>
</dbReference>
<keyword evidence="5" id="KW-0347">Helicase</keyword>
<dbReference type="STRING" id="590646.G3BAE3"/>
<comment type="similarity">
    <text evidence="2">Belongs to the SNF2/RAD54 helicase family.</text>
</comment>
<evidence type="ECO:0000256" key="5">
    <source>
        <dbReference type="ARBA" id="ARBA00022806"/>
    </source>
</evidence>
<comment type="subcellular location">
    <subcellularLocation>
        <location evidence="1">Nucleus</location>
    </subcellularLocation>
</comment>
<dbReference type="PANTHER" id="PTHR10799">
    <property type="entry name" value="SNF2/RAD54 HELICASE FAMILY"/>
    <property type="match status" value="1"/>
</dbReference>
<keyword evidence="13" id="KW-1185">Reference proteome</keyword>
<evidence type="ECO:0000313" key="12">
    <source>
        <dbReference type="EMBL" id="EGV62041.1"/>
    </source>
</evidence>
<dbReference type="OrthoDB" id="5857104at2759"/>
<evidence type="ECO:0000256" key="2">
    <source>
        <dbReference type="ARBA" id="ARBA00007025"/>
    </source>
</evidence>
<dbReference type="SUPFAM" id="SSF52540">
    <property type="entry name" value="P-loop containing nucleoside triphosphate hydrolases"/>
    <property type="match status" value="2"/>
</dbReference>
<reference evidence="12 13" key="1">
    <citation type="journal article" date="2011" name="Proc. Natl. Acad. Sci. U.S.A.">
        <title>Comparative genomics of xylose-fermenting fungi for enhanced biofuel production.</title>
        <authorList>
            <person name="Wohlbach D.J."/>
            <person name="Kuo A."/>
            <person name="Sato T.K."/>
            <person name="Potts K.M."/>
            <person name="Salamov A.A."/>
            <person name="LaButti K.M."/>
            <person name="Sun H."/>
            <person name="Clum A."/>
            <person name="Pangilinan J.L."/>
            <person name="Lindquist E.A."/>
            <person name="Lucas S."/>
            <person name="Lapidus A."/>
            <person name="Jin M."/>
            <person name="Gunawan C."/>
            <person name="Balan V."/>
            <person name="Dale B.E."/>
            <person name="Jeffries T.W."/>
            <person name="Zinkel R."/>
            <person name="Barry K.W."/>
            <person name="Grigoriev I.V."/>
            <person name="Gasch A.P."/>
        </authorList>
    </citation>
    <scope>NUCLEOTIDE SEQUENCE [LARGE SCALE GENOMIC DNA]</scope>
    <source>
        <strain evidence="13">ATCC 10573 / BCRC 21748 / CBS 615 / JCM 9827 / NBRC 10315 / NRRL Y-1498 / VKM Y-70</strain>
    </source>
</reference>
<dbReference type="SMART" id="SM00487">
    <property type="entry name" value="DEXDc"/>
    <property type="match status" value="1"/>
</dbReference>
<evidence type="ECO:0000256" key="1">
    <source>
        <dbReference type="ARBA" id="ARBA00004123"/>
    </source>
</evidence>
<organism evidence="13">
    <name type="scientific">Candida tenuis (strain ATCC 10573 / BCRC 21748 / CBS 615 / JCM 9827 / NBRC 10315 / NRRL Y-1498 / VKM Y-70)</name>
    <name type="common">Yeast</name>
    <name type="synonym">Yamadazyma tenuis</name>
    <dbReference type="NCBI Taxonomy" id="590646"/>
    <lineage>
        <taxon>Eukaryota</taxon>
        <taxon>Fungi</taxon>
        <taxon>Dikarya</taxon>
        <taxon>Ascomycota</taxon>
        <taxon>Saccharomycotina</taxon>
        <taxon>Pichiomycetes</taxon>
        <taxon>Debaryomycetaceae</taxon>
        <taxon>Yamadazyma</taxon>
    </lineage>
</organism>
<sequence>MTLEDPELQHKASEILNESDNEQDEFNSLPNNAKVERLNNLIKKSQIYSQIIADKILQKQIQQKDNGSPTKKRQKRNGNVLEMLTSKQSSRQPKLVKGTMKPYQLEGLNWLIRLYENGLNGILADEMGLGKTLQCISFISFLIEQGITGPYLIVAPLSTISNWYSELKRFTPSLQVLQYIGTKDSRKIMGFEGFNIVLTSYELSIKDFSKLAKCNWKFLIIDEGHRLKNMDCLLIKILKKLDVANRLLITGTPLQNNLNELWSLLNFILPDIFHDLKLFQQWFNFDEIENIQSVKDEEIKQFIEKNFKKNLIKNLHTILSPFILRRLKKDVLNLPPKKEYLIHIELTDYQKRLYLSALNNDLYNGIFELYKYEYEKFNLSRRDPKKYGKELDDAIKSQLKSLKLQNLVMQLRNICNSPYIYYEPFPVEKNLTKYDSSPRDKEDRFIELLIKNSSKFTIIDQLIDKLEGHKILIFSQFTRTLDLLSDYFRYKGIETCRFDGSTAHVDRDKEIKKFKTTASQVFLLSTRSGGLGINLIDADTVILFDNDWNPQVDIQAIDRSHRIGQDKPVKIFRFLVKNSIEELLIIKNYSKRFLERLVIQIGSKNFDRLADFEVEFSNLVKLSQQFGMSIEGFEFDINNGSGCPLLTEEELDELTDRSDECFKNTGRWDNISVFESVSKLDEQST</sequence>
<dbReference type="InterPro" id="IPR014001">
    <property type="entry name" value="Helicase_ATP-bd"/>
</dbReference>
<dbReference type="Gene3D" id="3.40.50.10810">
    <property type="entry name" value="Tandem AAA-ATPase domain"/>
    <property type="match status" value="1"/>
</dbReference>
<evidence type="ECO:0000259" key="10">
    <source>
        <dbReference type="PROSITE" id="PS51192"/>
    </source>
</evidence>
<dbReference type="eggNOG" id="KOG0385">
    <property type="taxonomic scope" value="Eukaryota"/>
</dbReference>
<evidence type="ECO:0000313" key="13">
    <source>
        <dbReference type="Proteomes" id="UP000000707"/>
    </source>
</evidence>
<dbReference type="InterPro" id="IPR049730">
    <property type="entry name" value="SNF2/RAD54-like_C"/>
</dbReference>
<dbReference type="AlphaFoldDB" id="G3BAE3"/>
<evidence type="ECO:0000256" key="6">
    <source>
        <dbReference type="ARBA" id="ARBA00022840"/>
    </source>
</evidence>
<evidence type="ECO:0000256" key="8">
    <source>
        <dbReference type="ARBA" id="ARBA00023242"/>
    </source>
</evidence>
<dbReference type="KEGG" id="cten:18250454"/>
<feature type="region of interest" description="Disordered" evidence="9">
    <location>
        <begin position="1"/>
        <end position="29"/>
    </location>
</feature>
<protein>
    <submittedName>
        <fullName evidence="12">Uncharacterized protein</fullName>
    </submittedName>
</protein>
<dbReference type="GeneID" id="18250454"/>
<gene>
    <name evidence="12" type="ORF">CANTEDRAFT_94922</name>
</gene>
<dbReference type="Proteomes" id="UP000000707">
    <property type="component" value="Unassembled WGS sequence"/>
</dbReference>
<keyword evidence="3" id="KW-0547">Nucleotide-binding</keyword>
<dbReference type="PROSITE" id="PS51192">
    <property type="entry name" value="HELICASE_ATP_BIND_1"/>
    <property type="match status" value="1"/>
</dbReference>
<proteinExistence type="inferred from homology"/>
<dbReference type="InterPro" id="IPR001650">
    <property type="entry name" value="Helicase_C-like"/>
</dbReference>
<name>G3BAE3_CANTC</name>
<feature type="region of interest" description="Disordered" evidence="9">
    <location>
        <begin position="62"/>
        <end position="92"/>
    </location>
</feature>
<accession>G3BAE3</accession>
<dbReference type="CDD" id="cd18793">
    <property type="entry name" value="SF2_C_SNF"/>
    <property type="match status" value="1"/>
</dbReference>
<evidence type="ECO:0000256" key="7">
    <source>
        <dbReference type="ARBA" id="ARBA00023054"/>
    </source>
</evidence>
<feature type="domain" description="Helicase ATP-binding" evidence="10">
    <location>
        <begin position="112"/>
        <end position="271"/>
    </location>
</feature>
<dbReference type="GO" id="GO:0005524">
    <property type="term" value="F:ATP binding"/>
    <property type="evidence" value="ECO:0007669"/>
    <property type="project" value="UniProtKB-KW"/>
</dbReference>
<dbReference type="InterPro" id="IPR027417">
    <property type="entry name" value="P-loop_NTPase"/>
</dbReference>
<dbReference type="InterPro" id="IPR000330">
    <property type="entry name" value="SNF2_N"/>
</dbReference>
<dbReference type="FunFam" id="3.40.50.10810:FF:000015">
    <property type="entry name" value="lymphoid-specific helicase isoform X1"/>
    <property type="match status" value="1"/>
</dbReference>
<keyword evidence="4" id="KW-0378">Hydrolase</keyword>
<dbReference type="GO" id="GO:0005634">
    <property type="term" value="C:nucleus"/>
    <property type="evidence" value="ECO:0007669"/>
    <property type="project" value="UniProtKB-SubCell"/>
</dbReference>
<dbReference type="EMBL" id="GL996527">
    <property type="protein sequence ID" value="EGV62041.1"/>
    <property type="molecule type" value="Genomic_DNA"/>
</dbReference>